<dbReference type="PROSITE" id="PS51257">
    <property type="entry name" value="PROKAR_LIPOPROTEIN"/>
    <property type="match status" value="1"/>
</dbReference>
<organism evidence="2 3">
    <name type="scientific">Rurimicrobium arvi</name>
    <dbReference type="NCBI Taxonomy" id="2049916"/>
    <lineage>
        <taxon>Bacteria</taxon>
        <taxon>Pseudomonadati</taxon>
        <taxon>Bacteroidota</taxon>
        <taxon>Chitinophagia</taxon>
        <taxon>Chitinophagales</taxon>
        <taxon>Chitinophagaceae</taxon>
        <taxon>Rurimicrobium</taxon>
    </lineage>
</organism>
<dbReference type="SUPFAM" id="SSF50998">
    <property type="entry name" value="Quinoprotein alcohol dehydrogenase-like"/>
    <property type="match status" value="2"/>
</dbReference>
<name>A0ABP8MRF1_9BACT</name>
<dbReference type="Gene3D" id="2.130.10.10">
    <property type="entry name" value="YVTN repeat-like/Quinoprotein amine dehydrogenase"/>
    <property type="match status" value="2"/>
</dbReference>
<feature type="domain" description="Pyrrolo-quinoline quinone repeat" evidence="1">
    <location>
        <begin position="207"/>
        <end position="348"/>
    </location>
</feature>
<proteinExistence type="predicted"/>
<dbReference type="InterPro" id="IPR015943">
    <property type="entry name" value="WD40/YVTN_repeat-like_dom_sf"/>
</dbReference>
<reference evidence="3" key="1">
    <citation type="journal article" date="2019" name="Int. J. Syst. Evol. Microbiol.">
        <title>The Global Catalogue of Microorganisms (GCM) 10K type strain sequencing project: providing services to taxonomists for standard genome sequencing and annotation.</title>
        <authorList>
            <consortium name="The Broad Institute Genomics Platform"/>
            <consortium name="The Broad Institute Genome Sequencing Center for Infectious Disease"/>
            <person name="Wu L."/>
            <person name="Ma J."/>
        </authorList>
    </citation>
    <scope>NUCLEOTIDE SEQUENCE [LARGE SCALE GENOMIC DNA]</scope>
    <source>
        <strain evidence="3">JCM 31921</strain>
    </source>
</reference>
<dbReference type="InterPro" id="IPR011047">
    <property type="entry name" value="Quinoprotein_ADH-like_sf"/>
</dbReference>
<protein>
    <recommendedName>
        <fullName evidence="1">Pyrrolo-quinoline quinone repeat domain-containing protein</fullName>
    </recommendedName>
</protein>
<dbReference type="SMART" id="SM00564">
    <property type="entry name" value="PQQ"/>
    <property type="match status" value="7"/>
</dbReference>
<evidence type="ECO:0000313" key="3">
    <source>
        <dbReference type="Proteomes" id="UP001501410"/>
    </source>
</evidence>
<feature type="domain" description="Pyrrolo-quinoline quinone repeat" evidence="1">
    <location>
        <begin position="31"/>
        <end position="100"/>
    </location>
</feature>
<dbReference type="Proteomes" id="UP001501410">
    <property type="component" value="Unassembled WGS sequence"/>
</dbReference>
<comment type="caution">
    <text evidence="2">The sequence shown here is derived from an EMBL/GenBank/DDBJ whole genome shotgun (WGS) entry which is preliminary data.</text>
</comment>
<dbReference type="SUPFAM" id="SSF50952">
    <property type="entry name" value="Soluble quinoprotein glucose dehydrogenase"/>
    <property type="match status" value="1"/>
</dbReference>
<accession>A0ABP8MRF1</accession>
<dbReference type="InterPro" id="IPR011041">
    <property type="entry name" value="Quinoprot_gluc/sorb_DH_b-prop"/>
</dbReference>
<dbReference type="EMBL" id="BAABEZ010000022">
    <property type="protein sequence ID" value="GAA4453257.1"/>
    <property type="molecule type" value="Genomic_DNA"/>
</dbReference>
<evidence type="ECO:0000259" key="1">
    <source>
        <dbReference type="Pfam" id="PF13360"/>
    </source>
</evidence>
<keyword evidence="3" id="KW-1185">Reference proteome</keyword>
<dbReference type="InterPro" id="IPR002372">
    <property type="entry name" value="PQQ_rpt_dom"/>
</dbReference>
<gene>
    <name evidence="2" type="ORF">GCM10023092_13240</name>
</gene>
<evidence type="ECO:0000313" key="2">
    <source>
        <dbReference type="EMBL" id="GAA4453257.1"/>
    </source>
</evidence>
<dbReference type="PANTHER" id="PTHR34512">
    <property type="entry name" value="CELL SURFACE PROTEIN"/>
    <property type="match status" value="1"/>
</dbReference>
<dbReference type="Pfam" id="PF13360">
    <property type="entry name" value="PQQ_2"/>
    <property type="match status" value="2"/>
</dbReference>
<sequence length="378" mass="41194">MNYNWTKALLSSVVAATLFTSCKPTPDTDTPFPPTASTAVFIGSQNQFIYSLNPMTGAKKWEVNVGAPVYSSPVLYNNILFVGTPSSTLYKIDPITGTKKSSKVAIAYGMTTTPIGQENLLIYTTGNRIAAIDITPDTTEWFVDFPGTLNSSPIVSDSMVIFGCDNGTVYARNFRNGNAIWSSANFSTQFNCSPTVDTGNVYIGGENGVMYCLDRRTGSLKWQFASGAGKPIKSSPVVFGGSVIFGNDDYKLFCLENVFGTPRWTVKTDDRIRSSPYLYGDRVYVGSYDKKLYVIDVLNGAIRWIKETDGLIASSPVCYQNYVYFGSYDKYLYALDTAKGSLLWKYAVNGLIDCSPSIDPNDGKGMGINSSVSGASVY</sequence>
<dbReference type="PANTHER" id="PTHR34512:SF30">
    <property type="entry name" value="OUTER MEMBRANE PROTEIN ASSEMBLY FACTOR BAMB"/>
    <property type="match status" value="1"/>
</dbReference>
<dbReference type="RefSeq" id="WP_344824316.1">
    <property type="nucleotide sequence ID" value="NZ_BAABEZ010000022.1"/>
</dbReference>
<dbReference type="InterPro" id="IPR018391">
    <property type="entry name" value="PQQ_b-propeller_rpt"/>
</dbReference>